<evidence type="ECO:0000256" key="5">
    <source>
        <dbReference type="ARBA" id="ARBA00022989"/>
    </source>
</evidence>
<name>A0ABT3JZ70_9XANT</name>
<dbReference type="EMBL" id="JAPCHY010000014">
    <property type="protein sequence ID" value="MCW4473789.1"/>
    <property type="molecule type" value="Genomic_DNA"/>
</dbReference>
<evidence type="ECO:0000313" key="10">
    <source>
        <dbReference type="Proteomes" id="UP001209922"/>
    </source>
</evidence>
<proteinExistence type="inferred from homology"/>
<evidence type="ECO:0000259" key="8">
    <source>
        <dbReference type="Pfam" id="PF03458"/>
    </source>
</evidence>
<dbReference type="PANTHER" id="PTHR30506">
    <property type="entry name" value="INNER MEMBRANE PROTEIN"/>
    <property type="match status" value="1"/>
</dbReference>
<evidence type="ECO:0000256" key="7">
    <source>
        <dbReference type="SAM" id="Phobius"/>
    </source>
</evidence>
<feature type="transmembrane region" description="Helical" evidence="7">
    <location>
        <begin position="32"/>
        <end position="52"/>
    </location>
</feature>
<keyword evidence="5 7" id="KW-1133">Transmembrane helix</keyword>
<feature type="domain" description="Glycine transporter" evidence="8">
    <location>
        <begin position="7"/>
        <end position="81"/>
    </location>
</feature>
<dbReference type="PANTHER" id="PTHR30506:SF3">
    <property type="entry name" value="UPF0126 INNER MEMBRANE PROTEIN YADS-RELATED"/>
    <property type="match status" value="1"/>
</dbReference>
<comment type="subcellular location">
    <subcellularLocation>
        <location evidence="1">Cell membrane</location>
        <topology evidence="1">Multi-pass membrane protein</topology>
    </subcellularLocation>
</comment>
<evidence type="ECO:0000313" key="9">
    <source>
        <dbReference type="EMBL" id="MCW4473789.1"/>
    </source>
</evidence>
<comment type="similarity">
    <text evidence="2">Belongs to the UPF0126 family.</text>
</comment>
<reference evidence="9 10" key="1">
    <citation type="submission" date="2022-10" db="EMBL/GenBank/DDBJ databases">
        <title>Xanthomonas sp. H13-6.</title>
        <authorList>
            <person name="Liu X."/>
            <person name="Deng Z."/>
            <person name="Jiang Y."/>
            <person name="Yu T."/>
            <person name="Ai J."/>
        </authorList>
    </citation>
    <scope>NUCLEOTIDE SEQUENCE [LARGE SCALE GENOMIC DNA]</scope>
    <source>
        <strain evidence="9 10">H13-6</strain>
    </source>
</reference>
<dbReference type="InterPro" id="IPR005115">
    <property type="entry name" value="Gly_transporter"/>
</dbReference>
<organism evidence="9 10">
    <name type="scientific">Xanthomonas chitinilytica</name>
    <dbReference type="NCBI Taxonomy" id="2989819"/>
    <lineage>
        <taxon>Bacteria</taxon>
        <taxon>Pseudomonadati</taxon>
        <taxon>Pseudomonadota</taxon>
        <taxon>Gammaproteobacteria</taxon>
        <taxon>Lysobacterales</taxon>
        <taxon>Lysobacteraceae</taxon>
        <taxon>Xanthomonas</taxon>
    </lineage>
</organism>
<evidence type="ECO:0000256" key="2">
    <source>
        <dbReference type="ARBA" id="ARBA00008193"/>
    </source>
</evidence>
<dbReference type="Pfam" id="PF03458">
    <property type="entry name" value="Gly_transporter"/>
    <property type="match status" value="2"/>
</dbReference>
<feature type="transmembrane region" description="Helical" evidence="7">
    <location>
        <begin position="93"/>
        <end position="115"/>
    </location>
</feature>
<accession>A0ABT3JZ70</accession>
<keyword evidence="6 7" id="KW-0472">Membrane</keyword>
<sequence>METLVLILDLVGTFVFALSGATMGVRRRLDIFGVLVLSFAAALAGGITRDLLIGATPVAAISDWRYPAITLVAGVVTFYWAQLIERLQYPVRMFDAMGLALFAVAGTQKALAFGIDPPQAAALGMLTGIGGGIARDVLLAQVPLVLQAELYAVAALAGAAVVAVGHWLGLPALPCALAGAGLCFGLRMMAMHYGWHLPVALQSSDPPPPEGPRR</sequence>
<feature type="domain" description="Glycine transporter" evidence="8">
    <location>
        <begin position="93"/>
        <end position="165"/>
    </location>
</feature>
<gene>
    <name evidence="9" type="ORF">OK345_14915</name>
</gene>
<dbReference type="RefSeq" id="WP_265128775.1">
    <property type="nucleotide sequence ID" value="NZ_JAPCHY010000014.1"/>
</dbReference>
<feature type="transmembrane region" description="Helical" evidence="7">
    <location>
        <begin position="6"/>
        <end position="25"/>
    </location>
</feature>
<evidence type="ECO:0000256" key="3">
    <source>
        <dbReference type="ARBA" id="ARBA00022475"/>
    </source>
</evidence>
<evidence type="ECO:0000256" key="1">
    <source>
        <dbReference type="ARBA" id="ARBA00004651"/>
    </source>
</evidence>
<comment type="caution">
    <text evidence="9">The sequence shown here is derived from an EMBL/GenBank/DDBJ whole genome shotgun (WGS) entry which is preliminary data.</text>
</comment>
<protein>
    <submittedName>
        <fullName evidence="9">Trimeric intracellular cation channel family protein</fullName>
    </submittedName>
</protein>
<keyword evidence="3" id="KW-1003">Cell membrane</keyword>
<evidence type="ECO:0000256" key="6">
    <source>
        <dbReference type="ARBA" id="ARBA00023136"/>
    </source>
</evidence>
<keyword evidence="4 7" id="KW-0812">Transmembrane</keyword>
<dbReference type="Proteomes" id="UP001209922">
    <property type="component" value="Unassembled WGS sequence"/>
</dbReference>
<keyword evidence="10" id="KW-1185">Reference proteome</keyword>
<evidence type="ECO:0000256" key="4">
    <source>
        <dbReference type="ARBA" id="ARBA00022692"/>
    </source>
</evidence>
<feature type="transmembrane region" description="Helical" evidence="7">
    <location>
        <begin position="64"/>
        <end position="81"/>
    </location>
</feature>